<dbReference type="AlphaFoldDB" id="A0A645D742"/>
<protein>
    <submittedName>
        <fullName evidence="1">Uncharacterized protein</fullName>
    </submittedName>
</protein>
<dbReference type="EMBL" id="VSSQ01033438">
    <property type="protein sequence ID" value="MPM85025.1"/>
    <property type="molecule type" value="Genomic_DNA"/>
</dbReference>
<gene>
    <name evidence="1" type="ORF">SDC9_132102</name>
</gene>
<accession>A0A645D742</accession>
<comment type="caution">
    <text evidence="1">The sequence shown here is derived from an EMBL/GenBank/DDBJ whole genome shotgun (WGS) entry which is preliminary data.</text>
</comment>
<organism evidence="1">
    <name type="scientific">bioreactor metagenome</name>
    <dbReference type="NCBI Taxonomy" id="1076179"/>
    <lineage>
        <taxon>unclassified sequences</taxon>
        <taxon>metagenomes</taxon>
        <taxon>ecological metagenomes</taxon>
    </lineage>
</organism>
<name>A0A645D742_9ZZZZ</name>
<reference evidence="1" key="1">
    <citation type="submission" date="2019-08" db="EMBL/GenBank/DDBJ databases">
        <authorList>
            <person name="Kucharzyk K."/>
            <person name="Murdoch R.W."/>
            <person name="Higgins S."/>
            <person name="Loffler F."/>
        </authorList>
    </citation>
    <scope>NUCLEOTIDE SEQUENCE</scope>
</reference>
<sequence>MDVLADGVGGRIDLEVVGVERAGHEVGRLEVDAVARVGAEEQRLGKLGAVAGVDDVLDVVLKNHDAALRVEPAVAIDGDLGLDEGGTVVALWCVGRAGVGKWRARCAAAPVHAEQRIAIGRIHAGRRGGKRGAVAIAVGPPRGAWLRGGCHRHQAAFGQRSGLRELAFVELHGGLFVARAFMRQHLDFQRFPFARQRLERGGELARHLRADELRGLAALGQRGIEYLAIACGAGLLTRQHGDFAARDHVARQAAVHHLRCVRRLRIVGVAGVVHIHVQHGLGRAVSGLARYVERIAAKAGTGHGRQRHAGQRHEGGVFDAGGHFRIGQAAALRVVLRARRAGGVELAAMQTVLEHIVHAPQLPHALREMRVEVAVKNGITHGQIAIA</sequence>
<evidence type="ECO:0000313" key="1">
    <source>
        <dbReference type="EMBL" id="MPM85025.1"/>
    </source>
</evidence>
<proteinExistence type="predicted"/>